<evidence type="ECO:0000313" key="3">
    <source>
        <dbReference type="Proteomes" id="UP000474175"/>
    </source>
</evidence>
<proteinExistence type="predicted"/>
<dbReference type="EMBL" id="JAAFZH010000004">
    <property type="protein sequence ID" value="NDU95755.1"/>
    <property type="molecule type" value="Genomic_DNA"/>
</dbReference>
<feature type="region of interest" description="Disordered" evidence="1">
    <location>
        <begin position="656"/>
        <end position="699"/>
    </location>
</feature>
<sequence length="699" mass="79205">MKPGDIPPDGHPDRQAFEEAETEKCLIGVNINGVPLVGSLYYHLCHHLLMVDTDDERRPRLAMRPNLRDNDWIIHTEYDLARLAKEIFCVGGARQIGKTDNMVSMCCRQLKLIRNSEIVGLFSIKADKETFTKKLNVGMNYSLTPDSDGRVFEDIFYMPSIDKTWAKTEVKFGLKQKDNTEQIWSRIFLYLTEEGNNDQVGAGKSTTWYFFDEIAKAPFISAHDAIIPALKGKYGLRSAPFMAFTGGNVEKSQDAKSFYLNPEANNIRTYTNDGKKTGLFVGGWYRQDLKQITTLGEYLVKKGLLDYNPGGELGNFPMEETDFEKANRVLDEEFAKAEKSDDKKSSNNAQMFAPRTIDQMFLTSSANPFEEYKEGMTKHRDWLRENPQGRAVDLFYIGDEKAGDVGWKLSNKVPIANYPTQKSDKLDAAIIMYEEPRHKDAYYLHAGGLDPYNTASTSTSPSLGAFYLYRRRYEDISDPFQDTMVLSYVARPGGSTNIFFHTIRKILILYGGKMLHEVSNDMVLNFFDERQEAEKFLVETWSLQQTINPKSKAASSYGLAPTERNIAYWLGASVEYAGEVLRVDKITDASGNVTSENIIYGYTRWLDPVLIDEYLAIDPSNIKGNYDRAVGNGHALAYMKYLNKYFPMAILKPEPKPVTEQKRTPSNAWMGLDPQKSLGQAGSGKTSSSRKSPFGFRRR</sequence>
<name>A0A6L9L555_9BACT</name>
<evidence type="ECO:0000256" key="1">
    <source>
        <dbReference type="SAM" id="MobiDB-lite"/>
    </source>
</evidence>
<dbReference type="Proteomes" id="UP000474175">
    <property type="component" value="Unassembled WGS sequence"/>
</dbReference>
<dbReference type="AlphaFoldDB" id="A0A6L9L555"/>
<keyword evidence="3" id="KW-1185">Reference proteome</keyword>
<reference evidence="2 3" key="1">
    <citation type="submission" date="2020-02" db="EMBL/GenBank/DDBJ databases">
        <title>Draft genome sequence of two Spirosoma agri KCTC 52727 and Spirosoma terrae KCTC 52035.</title>
        <authorList>
            <person name="Rojas J."/>
            <person name="Ambika Manirajan B."/>
            <person name="Suarez C."/>
            <person name="Ratering S."/>
            <person name="Schnell S."/>
        </authorList>
    </citation>
    <scope>NUCLEOTIDE SEQUENCE [LARGE SCALE GENOMIC DNA]</scope>
    <source>
        <strain evidence="2 3">KCTC 52035</strain>
    </source>
</reference>
<feature type="compositionally biased region" description="Polar residues" evidence="1">
    <location>
        <begin position="677"/>
        <end position="691"/>
    </location>
</feature>
<protein>
    <recommendedName>
        <fullName evidence="4">Terminase</fullName>
    </recommendedName>
</protein>
<evidence type="ECO:0000313" key="2">
    <source>
        <dbReference type="EMBL" id="NDU95755.1"/>
    </source>
</evidence>
<accession>A0A6L9L555</accession>
<organism evidence="2 3">
    <name type="scientific">Spirosoma terrae</name>
    <dbReference type="NCBI Taxonomy" id="1968276"/>
    <lineage>
        <taxon>Bacteria</taxon>
        <taxon>Pseudomonadati</taxon>
        <taxon>Bacteroidota</taxon>
        <taxon>Cytophagia</taxon>
        <taxon>Cytophagales</taxon>
        <taxon>Cytophagaceae</taxon>
        <taxon>Spirosoma</taxon>
    </lineage>
</organism>
<evidence type="ECO:0008006" key="4">
    <source>
        <dbReference type="Google" id="ProtNLM"/>
    </source>
</evidence>
<gene>
    <name evidence="2" type="ORF">GK108_12800</name>
</gene>
<dbReference type="RefSeq" id="WP_163948390.1">
    <property type="nucleotide sequence ID" value="NZ_JAAFZH010000004.1"/>
</dbReference>
<comment type="caution">
    <text evidence="2">The sequence shown here is derived from an EMBL/GenBank/DDBJ whole genome shotgun (WGS) entry which is preliminary data.</text>
</comment>